<keyword evidence="6 8" id="KW-0472">Membrane</keyword>
<gene>
    <name evidence="9" type="ORF">SPM_000715</name>
</gene>
<evidence type="ECO:0000313" key="9">
    <source>
        <dbReference type="EMBL" id="KAI92625.1"/>
    </source>
</evidence>
<evidence type="ECO:0000256" key="2">
    <source>
        <dbReference type="ARBA" id="ARBA00006175"/>
    </source>
</evidence>
<dbReference type="GO" id="GO:0005886">
    <property type="term" value="C:plasma membrane"/>
    <property type="evidence" value="ECO:0007669"/>
    <property type="project" value="TreeGrafter"/>
</dbReference>
<feature type="transmembrane region" description="Helical" evidence="8">
    <location>
        <begin position="177"/>
        <end position="200"/>
    </location>
</feature>
<proteinExistence type="inferred from homology"/>
<feature type="transmembrane region" description="Helical" evidence="8">
    <location>
        <begin position="46"/>
        <end position="71"/>
    </location>
</feature>
<dbReference type="InterPro" id="IPR022357">
    <property type="entry name" value="MIP_CS"/>
</dbReference>
<evidence type="ECO:0000256" key="8">
    <source>
        <dbReference type="SAM" id="Phobius"/>
    </source>
</evidence>
<evidence type="ECO:0000256" key="4">
    <source>
        <dbReference type="ARBA" id="ARBA00022692"/>
    </source>
</evidence>
<evidence type="ECO:0000256" key="3">
    <source>
        <dbReference type="ARBA" id="ARBA00022448"/>
    </source>
</evidence>
<feature type="transmembrane region" description="Helical" evidence="8">
    <location>
        <begin position="15"/>
        <end position="34"/>
    </location>
</feature>
<evidence type="ECO:0000256" key="7">
    <source>
        <dbReference type="RuleBase" id="RU000477"/>
    </source>
</evidence>
<organism evidence="9 10">
    <name type="scientific">Spiroplasma melliferum KC3</name>
    <dbReference type="NCBI Taxonomy" id="570509"/>
    <lineage>
        <taxon>Bacteria</taxon>
        <taxon>Bacillati</taxon>
        <taxon>Mycoplasmatota</taxon>
        <taxon>Mollicutes</taxon>
        <taxon>Entomoplasmatales</taxon>
        <taxon>Spiroplasmataceae</taxon>
        <taxon>Spiroplasma</taxon>
    </lineage>
</organism>
<feature type="transmembrane region" description="Helical" evidence="8">
    <location>
        <begin position="145"/>
        <end position="165"/>
    </location>
</feature>
<dbReference type="InterPro" id="IPR000425">
    <property type="entry name" value="MIP"/>
</dbReference>
<dbReference type="Proteomes" id="UP000004057">
    <property type="component" value="Unassembled WGS sequence"/>
</dbReference>
<feature type="transmembrane region" description="Helical" evidence="8">
    <location>
        <begin position="227"/>
        <end position="248"/>
    </location>
</feature>
<comment type="subcellular location">
    <subcellularLocation>
        <location evidence="1">Membrane</location>
        <topology evidence="1">Multi-pass membrane protein</topology>
    </subcellularLocation>
</comment>
<dbReference type="PANTHER" id="PTHR43829:SF9">
    <property type="entry name" value="AQUAPORIN-9"/>
    <property type="match status" value="1"/>
</dbReference>
<reference evidence="9 10" key="1">
    <citation type="journal article" date="2012" name="J. Proteome Res.">
        <title>Application of Spiroplasma melliferum proteogenomic profiling for the discovery of virulence factors and pathogenicity mechanisms in host-associated spiroplasmas.</title>
        <authorList>
            <person name="Alexeev D."/>
            <person name="Kostrjukova E."/>
            <person name="Aliper A."/>
            <person name="Popenko A."/>
            <person name="Bazaleev N."/>
            <person name="Tyakht A."/>
            <person name="Selezneva O."/>
            <person name="Akopian T."/>
            <person name="Prichodko E."/>
            <person name="Kondratov I."/>
            <person name="Chukin M."/>
            <person name="Demina I."/>
            <person name="Galyamina M."/>
            <person name="Kamashev D."/>
            <person name="Vanyushkina A."/>
            <person name="Ladygina V."/>
            <person name="Levitskii S."/>
            <person name="Lazarev V."/>
            <person name="Govorun V."/>
        </authorList>
    </citation>
    <scope>NUCLEOTIDE SEQUENCE [LARGE SCALE GENOMIC DNA]</scope>
    <source>
        <strain evidence="9 10">KC3</strain>
    </source>
</reference>
<evidence type="ECO:0000313" key="10">
    <source>
        <dbReference type="Proteomes" id="UP000004057"/>
    </source>
</evidence>
<evidence type="ECO:0000256" key="6">
    <source>
        <dbReference type="ARBA" id="ARBA00023136"/>
    </source>
</evidence>
<dbReference type="EMBL" id="AGBZ02000001">
    <property type="protein sequence ID" value="KAI92625.1"/>
    <property type="molecule type" value="Genomic_DNA"/>
</dbReference>
<comment type="similarity">
    <text evidence="2 7">Belongs to the MIP/aquaporin (TC 1.A.8) family.</text>
</comment>
<accession>A0AAI9T3W3</accession>
<dbReference type="AlphaFoldDB" id="A0AAI9T3W3"/>
<dbReference type="GO" id="GO:0015254">
    <property type="term" value="F:glycerol channel activity"/>
    <property type="evidence" value="ECO:0007669"/>
    <property type="project" value="TreeGrafter"/>
</dbReference>
<protein>
    <submittedName>
        <fullName evidence="9">Glycerol facilitator factor</fullName>
    </submittedName>
</protein>
<dbReference type="RefSeq" id="WP_004027689.1">
    <property type="nucleotide sequence ID" value="NZ_AGBZ02000001.1"/>
</dbReference>
<dbReference type="Pfam" id="PF00230">
    <property type="entry name" value="MIP"/>
    <property type="match status" value="1"/>
</dbReference>
<name>A0AAI9T3W3_SPIME</name>
<feature type="transmembrane region" description="Helical" evidence="8">
    <location>
        <begin position="91"/>
        <end position="112"/>
    </location>
</feature>
<dbReference type="Gene3D" id="1.20.1080.10">
    <property type="entry name" value="Glycerol uptake facilitator protein"/>
    <property type="match status" value="1"/>
</dbReference>
<keyword evidence="5 8" id="KW-1133">Transmembrane helix</keyword>
<sequence length="249" mass="26844">MTNTQLFFQHFGLELFGTMILIILGNGVVANILLKKTKGNGQGFFAITAGWGFAVLIGAMISSALHGVAHLNPAVTIAMVVQRTFFVDNGWFLLPALLLGQIVGAVIGQIIVDVFYWKHIKDTVTDNPDFILAMHATGPTHRNPFFNFFAEFIGTFVLIAAILAIGKYSSGNLGPFAPFFVGLTVFGIGLSLGGTTGYAINPVRDLIPRIVHFVLPLKNKGTSDWSYSWIPVIAPITAGVVTSGIFLLF</sequence>
<dbReference type="PRINTS" id="PR00783">
    <property type="entry name" value="MINTRINSICP"/>
</dbReference>
<dbReference type="SUPFAM" id="SSF81338">
    <property type="entry name" value="Aquaporin-like"/>
    <property type="match status" value="1"/>
</dbReference>
<keyword evidence="4 7" id="KW-0812">Transmembrane</keyword>
<evidence type="ECO:0000256" key="5">
    <source>
        <dbReference type="ARBA" id="ARBA00022989"/>
    </source>
</evidence>
<dbReference type="PANTHER" id="PTHR43829">
    <property type="entry name" value="AQUAPORIN OR AQUAGLYCEROPORIN RELATED"/>
    <property type="match status" value="1"/>
</dbReference>
<keyword evidence="3 7" id="KW-0813">Transport</keyword>
<comment type="caution">
    <text evidence="9">The sequence shown here is derived from an EMBL/GenBank/DDBJ whole genome shotgun (WGS) entry which is preliminary data.</text>
</comment>
<evidence type="ECO:0000256" key="1">
    <source>
        <dbReference type="ARBA" id="ARBA00004141"/>
    </source>
</evidence>
<dbReference type="InterPro" id="IPR050363">
    <property type="entry name" value="MIP/Aquaporin"/>
</dbReference>
<dbReference type="PROSITE" id="PS00221">
    <property type="entry name" value="MIP"/>
    <property type="match status" value="1"/>
</dbReference>
<dbReference type="InterPro" id="IPR023271">
    <property type="entry name" value="Aquaporin-like"/>
</dbReference>